<feature type="region of interest" description="Disordered" evidence="1">
    <location>
        <begin position="180"/>
        <end position="211"/>
    </location>
</feature>
<dbReference type="Pfam" id="PF01796">
    <property type="entry name" value="OB_ChsH2_C"/>
    <property type="match status" value="1"/>
</dbReference>
<dbReference type="InterPro" id="IPR002878">
    <property type="entry name" value="ChsH2_C"/>
</dbReference>
<gene>
    <name evidence="5" type="ORF">F4562_004419</name>
</gene>
<reference evidence="5 6" key="1">
    <citation type="submission" date="2020-08" db="EMBL/GenBank/DDBJ databases">
        <title>Sequencing the genomes of 1000 actinobacteria strains.</title>
        <authorList>
            <person name="Klenk H.-P."/>
        </authorList>
    </citation>
    <scope>NUCLEOTIDE SEQUENCE [LARGE SCALE GENOMIC DNA]</scope>
    <source>
        <strain evidence="5 6">DSM 46887</strain>
    </source>
</reference>
<accession>A0A7W9IIH1</accession>
<organism evidence="5 6">
    <name type="scientific">Streptosporangium becharense</name>
    <dbReference type="NCBI Taxonomy" id="1816182"/>
    <lineage>
        <taxon>Bacteria</taxon>
        <taxon>Bacillati</taxon>
        <taxon>Actinomycetota</taxon>
        <taxon>Actinomycetes</taxon>
        <taxon>Streptosporangiales</taxon>
        <taxon>Streptosporangiaceae</taxon>
        <taxon>Streptosporangium</taxon>
    </lineage>
</organism>
<sequence>MTATAGRGTPHDRLTALADRRIAEGETRGLPAADPVNLPMIRHWADAMGDANPLHTDPEAAAAGVHGEITAPPAMIQVWTMPGVRRDAPRAPTPVDDVLAMLDADGYTGVVATDCEQTHHRYLRLGERPVPATRLSALAGPKKTALGEGYFVTWNVTWYSDDEAVAEMLFRVLKFRPPAGAGRRTAAREPHPMAAAGTGTGGEAAAGTGTGADGNAAAGPYPLRPAVNADTAFFWEGAAVGELRVQRCADCGLLRHPPGPVCPSCRSAARTHVTASGRGEVYSYVVHHNPPVPGLRTPFVVAVVELPEGVRIVGNVVDCPPAEVRIGMAVRVTYRRMDEELTLPVWVPVPAPGEA</sequence>
<dbReference type="EMBL" id="JACHMP010000001">
    <property type="protein sequence ID" value="MBB5821357.1"/>
    <property type="molecule type" value="Genomic_DNA"/>
</dbReference>
<evidence type="ECO:0000313" key="6">
    <source>
        <dbReference type="Proteomes" id="UP000540685"/>
    </source>
</evidence>
<evidence type="ECO:0000259" key="4">
    <source>
        <dbReference type="Pfam" id="PF13452"/>
    </source>
</evidence>
<feature type="domain" description="FAS1-like dehydratase" evidence="4">
    <location>
        <begin position="34"/>
        <end position="168"/>
    </location>
</feature>
<evidence type="ECO:0000313" key="5">
    <source>
        <dbReference type="EMBL" id="MBB5821357.1"/>
    </source>
</evidence>
<evidence type="ECO:0000256" key="1">
    <source>
        <dbReference type="SAM" id="MobiDB-lite"/>
    </source>
</evidence>
<keyword evidence="6" id="KW-1185">Reference proteome</keyword>
<protein>
    <submittedName>
        <fullName evidence="5">Putative OB-fold protein</fullName>
    </submittedName>
</protein>
<comment type="caution">
    <text evidence="5">The sequence shown here is derived from an EMBL/GenBank/DDBJ whole genome shotgun (WGS) entry which is preliminary data.</text>
</comment>
<feature type="domain" description="ChsH2 C-terminal OB-fold" evidence="2">
    <location>
        <begin position="273"/>
        <end position="334"/>
    </location>
</feature>
<dbReference type="InterPro" id="IPR022002">
    <property type="entry name" value="ChsH2_Znr"/>
</dbReference>
<evidence type="ECO:0000259" key="3">
    <source>
        <dbReference type="Pfam" id="PF12172"/>
    </source>
</evidence>
<dbReference type="Gene3D" id="3.10.129.10">
    <property type="entry name" value="Hotdog Thioesterase"/>
    <property type="match status" value="1"/>
</dbReference>
<name>A0A7W9IIH1_9ACTN</name>
<dbReference type="InterPro" id="IPR039569">
    <property type="entry name" value="FAS1-like_DH_region"/>
</dbReference>
<dbReference type="Pfam" id="PF13452">
    <property type="entry name" value="FAS1_DH_region"/>
    <property type="match status" value="1"/>
</dbReference>
<dbReference type="SUPFAM" id="SSF54637">
    <property type="entry name" value="Thioesterase/thiol ester dehydrase-isomerase"/>
    <property type="match status" value="1"/>
</dbReference>
<dbReference type="Gene3D" id="6.10.30.10">
    <property type="match status" value="1"/>
</dbReference>
<dbReference type="SUPFAM" id="SSF50249">
    <property type="entry name" value="Nucleic acid-binding proteins"/>
    <property type="match status" value="1"/>
</dbReference>
<dbReference type="Proteomes" id="UP000540685">
    <property type="component" value="Unassembled WGS sequence"/>
</dbReference>
<feature type="compositionally biased region" description="Gly residues" evidence="1">
    <location>
        <begin position="198"/>
        <end position="211"/>
    </location>
</feature>
<dbReference type="PANTHER" id="PTHR34075:SF5">
    <property type="entry name" value="BLR3430 PROTEIN"/>
    <property type="match status" value="1"/>
</dbReference>
<evidence type="ECO:0000259" key="2">
    <source>
        <dbReference type="Pfam" id="PF01796"/>
    </source>
</evidence>
<feature type="domain" description="ChsH2 rubredoxin-like zinc ribbon" evidence="3">
    <location>
        <begin position="235"/>
        <end position="268"/>
    </location>
</feature>
<dbReference type="InterPro" id="IPR052513">
    <property type="entry name" value="Thioester_dehydratase-like"/>
</dbReference>
<dbReference type="AlphaFoldDB" id="A0A7W9IIH1"/>
<dbReference type="Pfam" id="PF12172">
    <property type="entry name" value="zf-ChsH2"/>
    <property type="match status" value="1"/>
</dbReference>
<dbReference type="InterPro" id="IPR012340">
    <property type="entry name" value="NA-bd_OB-fold"/>
</dbReference>
<proteinExistence type="predicted"/>
<dbReference type="PANTHER" id="PTHR34075">
    <property type="entry name" value="BLR3430 PROTEIN"/>
    <property type="match status" value="1"/>
</dbReference>
<dbReference type="InterPro" id="IPR029069">
    <property type="entry name" value="HotDog_dom_sf"/>
</dbReference>
<dbReference type="RefSeq" id="WP_184545909.1">
    <property type="nucleotide sequence ID" value="NZ_JACHMP010000001.1"/>
</dbReference>